<evidence type="ECO:0000313" key="8">
    <source>
        <dbReference type="Proteomes" id="UP000034069"/>
    </source>
</evidence>
<dbReference type="Pfam" id="PF06723">
    <property type="entry name" value="MreB_Mbl"/>
    <property type="match status" value="1"/>
</dbReference>
<dbReference type="Gene3D" id="3.30.420.40">
    <property type="match status" value="3"/>
</dbReference>
<evidence type="ECO:0000256" key="3">
    <source>
        <dbReference type="ARBA" id="ARBA00022840"/>
    </source>
</evidence>
<reference evidence="7 8" key="1">
    <citation type="journal article" date="2015" name="Nature">
        <title>rRNA introns, odd ribosomes, and small enigmatic genomes across a large radiation of phyla.</title>
        <authorList>
            <person name="Brown C.T."/>
            <person name="Hug L.A."/>
            <person name="Thomas B.C."/>
            <person name="Sharon I."/>
            <person name="Castelle C.J."/>
            <person name="Singh A."/>
            <person name="Wilkins M.J."/>
            <person name="Williams K.H."/>
            <person name="Banfield J.F."/>
        </authorList>
    </citation>
    <scope>NUCLEOTIDE SEQUENCE [LARGE SCALE GENOMIC DNA]</scope>
</reference>
<evidence type="ECO:0000256" key="4">
    <source>
        <dbReference type="ARBA" id="ARBA00022960"/>
    </source>
</evidence>
<dbReference type="NCBIfam" id="TIGR00904">
    <property type="entry name" value="mreB"/>
    <property type="match status" value="1"/>
</dbReference>
<evidence type="ECO:0000256" key="5">
    <source>
        <dbReference type="ARBA" id="ARBA00023458"/>
    </source>
</evidence>
<dbReference type="GO" id="GO:0005524">
    <property type="term" value="F:ATP binding"/>
    <property type="evidence" value="ECO:0007669"/>
    <property type="project" value="UniProtKB-KW"/>
</dbReference>
<feature type="binding site" evidence="6">
    <location>
        <begin position="302"/>
        <end position="305"/>
    </location>
    <ligand>
        <name>ATP</name>
        <dbReference type="ChEBI" id="CHEBI:30616"/>
    </ligand>
</feature>
<feature type="binding site" evidence="6">
    <location>
        <begin position="20"/>
        <end position="22"/>
    </location>
    <ligand>
        <name>ATP</name>
        <dbReference type="ChEBI" id="CHEBI:30616"/>
    </ligand>
</feature>
<dbReference type="InterPro" id="IPR004753">
    <property type="entry name" value="MreB"/>
</dbReference>
<organism evidence="7 8">
    <name type="scientific">Candidatus Collierbacteria bacterium GW2011_GWA1_44_12</name>
    <dbReference type="NCBI Taxonomy" id="1618376"/>
    <lineage>
        <taxon>Bacteria</taxon>
        <taxon>Candidatus Collieribacteriota</taxon>
    </lineage>
</organism>
<feature type="binding site" evidence="6">
    <location>
        <begin position="217"/>
        <end position="220"/>
    </location>
    <ligand>
        <name>ATP</name>
        <dbReference type="ChEBI" id="CHEBI:30616"/>
    </ligand>
</feature>
<evidence type="ECO:0000256" key="2">
    <source>
        <dbReference type="ARBA" id="ARBA00022741"/>
    </source>
</evidence>
<keyword evidence="4 6" id="KW-0133">Cell shape</keyword>
<dbReference type="NCBIfam" id="NF010539">
    <property type="entry name" value="PRK13927.1"/>
    <property type="match status" value="1"/>
</dbReference>
<dbReference type="AlphaFoldDB" id="A0A0G1GKK7"/>
<dbReference type="HAMAP" id="MF_02207">
    <property type="entry name" value="MreB"/>
    <property type="match status" value="1"/>
</dbReference>
<dbReference type="PANTHER" id="PTHR42749">
    <property type="entry name" value="CELL SHAPE-DETERMINING PROTEIN MREB"/>
    <property type="match status" value="1"/>
</dbReference>
<comment type="subunit">
    <text evidence="6">Forms polymers.</text>
</comment>
<feature type="binding site" evidence="6">
    <location>
        <begin position="169"/>
        <end position="171"/>
    </location>
    <ligand>
        <name>ATP</name>
        <dbReference type="ChEBI" id="CHEBI:30616"/>
    </ligand>
</feature>
<keyword evidence="3 6" id="KW-0067">ATP-binding</keyword>
<evidence type="ECO:0000313" key="7">
    <source>
        <dbReference type="EMBL" id="KKT35496.1"/>
    </source>
</evidence>
<accession>A0A0G1GKK7</accession>
<name>A0A0G1GKK7_9BACT</name>
<keyword evidence="2 6" id="KW-0547">Nucleotide-binding</keyword>
<protein>
    <recommendedName>
        <fullName evidence="6">Cell shape-determining protein MreB</fullName>
    </recommendedName>
</protein>
<dbReference type="GO" id="GO:0000902">
    <property type="term" value="P:cell morphogenesis"/>
    <property type="evidence" value="ECO:0007669"/>
    <property type="project" value="InterPro"/>
</dbReference>
<gene>
    <name evidence="6" type="primary">mreB</name>
    <name evidence="7" type="ORF">UW23_C0015G0008</name>
</gene>
<comment type="function">
    <text evidence="6">Forms membrane-associated dynamic filaments that are essential for cell shape determination. Acts by regulating cell wall synthesis and cell elongation, and thus cell shape. A feedback loop between cell geometry and MreB localization may maintain elongated cell shape by targeting cell wall growth to regions of negative cell wall curvature.</text>
</comment>
<dbReference type="GO" id="GO:0005737">
    <property type="term" value="C:cytoplasm"/>
    <property type="evidence" value="ECO:0007669"/>
    <property type="project" value="UniProtKB-SubCell"/>
</dbReference>
<dbReference type="PANTHER" id="PTHR42749:SF1">
    <property type="entry name" value="CELL SHAPE-DETERMINING PROTEIN MREB"/>
    <property type="match status" value="1"/>
</dbReference>
<proteinExistence type="inferred from homology"/>
<dbReference type="EMBL" id="LCHN01000015">
    <property type="protein sequence ID" value="KKT35496.1"/>
    <property type="molecule type" value="Genomic_DNA"/>
</dbReference>
<dbReference type="PRINTS" id="PR01652">
    <property type="entry name" value="SHAPEPROTEIN"/>
</dbReference>
<keyword evidence="1 6" id="KW-0963">Cytoplasm</keyword>
<evidence type="ECO:0000256" key="6">
    <source>
        <dbReference type="HAMAP-Rule" id="MF_02207"/>
    </source>
</evidence>
<dbReference type="InterPro" id="IPR056546">
    <property type="entry name" value="MreB_MamK-like"/>
</dbReference>
<comment type="subcellular location">
    <subcellularLocation>
        <location evidence="6">Cytoplasm</location>
    </subcellularLocation>
    <text evidence="6">Membrane-associated.</text>
</comment>
<comment type="similarity">
    <text evidence="5 6">Belongs to the FtsA/MreB family.</text>
</comment>
<evidence type="ECO:0000256" key="1">
    <source>
        <dbReference type="ARBA" id="ARBA00022490"/>
    </source>
</evidence>
<dbReference type="CDD" id="cd10225">
    <property type="entry name" value="ASKHA_NBD_MreB-like"/>
    <property type="match status" value="1"/>
</dbReference>
<dbReference type="PATRIC" id="fig|1618376.3.peg.455"/>
<comment type="caution">
    <text evidence="7">The sequence shown here is derived from an EMBL/GenBank/DDBJ whole genome shotgun (WGS) entry which is preliminary data.</text>
</comment>
<dbReference type="GO" id="GO:0008360">
    <property type="term" value="P:regulation of cell shape"/>
    <property type="evidence" value="ECO:0007669"/>
    <property type="project" value="UniProtKB-UniRule"/>
</dbReference>
<dbReference type="InterPro" id="IPR043129">
    <property type="entry name" value="ATPase_NBD"/>
</dbReference>
<dbReference type="Proteomes" id="UP000034069">
    <property type="component" value="Unassembled WGS sequence"/>
</dbReference>
<sequence length="355" mass="38240">MLFEKFWRLATLDVGIDLGTANTVVHVRGKGVVIKQPSVVARQIKTKEILAIGEEAKKMLGKNPANIEVVRPLRDGVIADFDAAEAMLKHYVVEVHEYYKGLGFKIPRPRVAIGIPSGVTEVERRAVQEAALSAGARAAFLVEEPMAAAIGAGLPVQKAEGHMICDIGGGTSEIGVISLGGLVLNRSLRVAGDELTESIINFVRMKYSLLLGESTAEEVKIAVGSAFPLKREKEGNPLQVVVRGRSLENGLPKSLKLDSVEIREAMMPIINQILSEIHLIIEETPPDLVSDILEKGLVMAGGGSLIRGIDKLISEQTGMPVWVTENPMEAVVRGCAKVLEEDKLLGKVRVIGGLR</sequence>
<dbReference type="SUPFAM" id="SSF53067">
    <property type="entry name" value="Actin-like ATPase domain"/>
    <property type="match status" value="2"/>
</dbReference>